<keyword evidence="2" id="KW-1185">Reference proteome</keyword>
<sequence>MVLVCTSKDGQMDVFECLTFVLGLRMLAQRSTMGLTARQSVRCTPPLKAVVLPYRKSCVAQYSSEPSAPDTLENVVHLDCEGRVEKLTLVNRRIQLRAVKEAFGLSSVRINGRLEPTDDEGYTITKFNPQTTLAISGQPSTEMSTLFGEMASLRADISKLIEMRGSLKDSGSLAHDLKAIKEDLTATKRLVAEIVAVGATCHEPEKGPDFTKTSQDGYTFDTWWEAQTLARNIISGHTQVKPGSGSTDIIHDEDHVVASGLHTT</sequence>
<evidence type="ECO:0000313" key="1">
    <source>
        <dbReference type="EMBL" id="WIA10125.1"/>
    </source>
</evidence>
<reference evidence="1 2" key="1">
    <citation type="submission" date="2023-05" db="EMBL/GenBank/DDBJ databases">
        <title>A 100% complete, gapless, phased diploid assembly of the Scenedesmus obliquus UTEX 3031 genome.</title>
        <authorList>
            <person name="Biondi T.C."/>
            <person name="Hanschen E.R."/>
            <person name="Kwon T."/>
            <person name="Eng W."/>
            <person name="Kruse C.P.S."/>
            <person name="Koehler S.I."/>
            <person name="Kunde Y."/>
            <person name="Gleasner C.D."/>
            <person name="You Mak K.T."/>
            <person name="Polle J."/>
            <person name="Hovde B.T."/>
            <person name="Starkenburg S.R."/>
        </authorList>
    </citation>
    <scope>NUCLEOTIDE SEQUENCE [LARGE SCALE GENOMIC DNA]</scope>
    <source>
        <strain evidence="1 2">DOE0152z</strain>
    </source>
</reference>
<protein>
    <submittedName>
        <fullName evidence="1">Uncharacterized protein</fullName>
    </submittedName>
</protein>
<evidence type="ECO:0000313" key="2">
    <source>
        <dbReference type="Proteomes" id="UP001244341"/>
    </source>
</evidence>
<gene>
    <name evidence="1" type="ORF">OEZ85_010332</name>
</gene>
<dbReference type="Proteomes" id="UP001244341">
    <property type="component" value="Chromosome 2b"/>
</dbReference>
<name>A0ABY8TM98_TETOB</name>
<accession>A0ABY8TM98</accession>
<proteinExistence type="predicted"/>
<organism evidence="1 2">
    <name type="scientific">Tetradesmus obliquus</name>
    <name type="common">Green alga</name>
    <name type="synonym">Acutodesmus obliquus</name>
    <dbReference type="NCBI Taxonomy" id="3088"/>
    <lineage>
        <taxon>Eukaryota</taxon>
        <taxon>Viridiplantae</taxon>
        <taxon>Chlorophyta</taxon>
        <taxon>core chlorophytes</taxon>
        <taxon>Chlorophyceae</taxon>
        <taxon>CS clade</taxon>
        <taxon>Sphaeropleales</taxon>
        <taxon>Scenedesmaceae</taxon>
        <taxon>Tetradesmus</taxon>
    </lineage>
</organism>
<dbReference type="EMBL" id="CP126209">
    <property type="protein sequence ID" value="WIA10125.1"/>
    <property type="molecule type" value="Genomic_DNA"/>
</dbReference>